<accession>A0ACC1Y5N4</accession>
<proteinExistence type="predicted"/>
<sequence length="523" mass="58830">MVTIPSLRVALSPWPVKNLTSNLSTFRFSTSIRDVKLLYRSCSCSSSPPFTCHTLTTYSPSPSANKWESLRKKKVVLRVGYVGTDYRGLQIQRDEHSLSTIEGELETAIYKAGGICDSNYGDLNKIAWARSSRTDKGVHSLATMISLKMEIPEDAWKEDPYGIRLANCVNFYLPENIKIFSILPAQGSFDPRRECNLRKYSYLLPAEIIGISSQLTAAEVDNHISEFNAILNAFEGEHPFHNYTVRSKYRKESHKNGPVSKRLRSSRETSCSEFEGSDGEEDCGIDGAISSDDGERNKNSLASGVIDQHLVDSCNKHGNGLKDQSSSSVIRARWLYEPDETDRISASHFRKISRCSCGRPEKSLGFDYAEISIWGESFMLHQIRKMVGTAVAVKRKLLPWDILSLSLTKFSRIVLPLAPPEVLILRGNSFSVRVRPGVTRPEMQTIVESAEILKAVDEFYSSVMLPEVSKFLDASRSPWTDWVRNLDEHTSIPCEQLDEVRNAWKSWKEKLDVRISVASAIAQ</sequence>
<organism evidence="1 2">
    <name type="scientific">Melia azedarach</name>
    <name type="common">Chinaberry tree</name>
    <dbReference type="NCBI Taxonomy" id="155640"/>
    <lineage>
        <taxon>Eukaryota</taxon>
        <taxon>Viridiplantae</taxon>
        <taxon>Streptophyta</taxon>
        <taxon>Embryophyta</taxon>
        <taxon>Tracheophyta</taxon>
        <taxon>Spermatophyta</taxon>
        <taxon>Magnoliopsida</taxon>
        <taxon>eudicotyledons</taxon>
        <taxon>Gunneridae</taxon>
        <taxon>Pentapetalae</taxon>
        <taxon>rosids</taxon>
        <taxon>malvids</taxon>
        <taxon>Sapindales</taxon>
        <taxon>Meliaceae</taxon>
        <taxon>Melia</taxon>
    </lineage>
</organism>
<reference evidence="1 2" key="1">
    <citation type="journal article" date="2023" name="Science">
        <title>Complex scaffold remodeling in plant triterpene biosynthesis.</title>
        <authorList>
            <person name="De La Pena R."/>
            <person name="Hodgson H."/>
            <person name="Liu J.C."/>
            <person name="Stephenson M.J."/>
            <person name="Martin A.C."/>
            <person name="Owen C."/>
            <person name="Harkess A."/>
            <person name="Leebens-Mack J."/>
            <person name="Jimenez L.E."/>
            <person name="Osbourn A."/>
            <person name="Sattely E.S."/>
        </authorList>
    </citation>
    <scope>NUCLEOTIDE SEQUENCE [LARGE SCALE GENOMIC DNA]</scope>
    <source>
        <strain evidence="2">cv. JPN11</strain>
        <tissue evidence="1">Leaf</tissue>
    </source>
</reference>
<protein>
    <submittedName>
        <fullName evidence="1">tRNA pseudouridine synthase</fullName>
    </submittedName>
</protein>
<dbReference type="EMBL" id="CM051398">
    <property type="protein sequence ID" value="KAJ4719046.1"/>
    <property type="molecule type" value="Genomic_DNA"/>
</dbReference>
<evidence type="ECO:0000313" key="2">
    <source>
        <dbReference type="Proteomes" id="UP001164539"/>
    </source>
</evidence>
<keyword evidence="2" id="KW-1185">Reference proteome</keyword>
<gene>
    <name evidence="1" type="ORF">OWV82_010667</name>
</gene>
<evidence type="ECO:0000313" key="1">
    <source>
        <dbReference type="EMBL" id="KAJ4719046.1"/>
    </source>
</evidence>
<name>A0ACC1Y5N4_MELAZ</name>
<comment type="caution">
    <text evidence="1">The sequence shown here is derived from an EMBL/GenBank/DDBJ whole genome shotgun (WGS) entry which is preliminary data.</text>
</comment>
<dbReference type="Proteomes" id="UP001164539">
    <property type="component" value="Chromosome 5"/>
</dbReference>